<feature type="chain" id="PRO_5039338565" evidence="1">
    <location>
        <begin position="20"/>
        <end position="268"/>
    </location>
</feature>
<feature type="signal peptide" evidence="1">
    <location>
        <begin position="1"/>
        <end position="19"/>
    </location>
</feature>
<dbReference type="AlphaFoldDB" id="A0A9E4KFH7"/>
<dbReference type="PANTHER" id="PTHR11102">
    <property type="entry name" value="SEL-1-LIKE PROTEIN"/>
    <property type="match status" value="1"/>
</dbReference>
<dbReference type="InterPro" id="IPR011990">
    <property type="entry name" value="TPR-like_helical_dom_sf"/>
</dbReference>
<dbReference type="SMART" id="SM00671">
    <property type="entry name" value="SEL1"/>
    <property type="match status" value="4"/>
</dbReference>
<evidence type="ECO:0000313" key="3">
    <source>
        <dbReference type="Proteomes" id="UP000886667"/>
    </source>
</evidence>
<dbReference type="Gene3D" id="1.25.40.10">
    <property type="entry name" value="Tetratricopeptide repeat domain"/>
    <property type="match status" value="1"/>
</dbReference>
<name>A0A9E4KFH7_9GAMM</name>
<dbReference type="EMBL" id="JAEPCM010000435">
    <property type="protein sequence ID" value="MCG7947145.1"/>
    <property type="molecule type" value="Genomic_DNA"/>
</dbReference>
<gene>
    <name evidence="2" type="ORF">JAZ07_12445</name>
</gene>
<protein>
    <submittedName>
        <fullName evidence="2">Sel1 repeat family protein</fullName>
    </submittedName>
</protein>
<sequence length="268" mass="30601">MKFLRYTLPFILAINFAQASSEYEPLFQRGLEAYLAQKYEVAFSIWLDLANKGVVGAQNNVADMYAYGKGVEQNSIEAIRWYKTASDNGLARAAIQLGNSYNFGWFTEKSEKQTFHWYLMAAKLGDAMAQEWVGNMYEEGIGTDKSYKDALYWYQKSAARGDTEGMYSLAYIYATCPIESIRNGEKAVYWAEKAMKNGGFIGADSYDLLALSYAEYGEFDTAVEKQLKAIDLFKSGKYLRNSVTNNHMEKYSKQLELFRKGKAWHEKL</sequence>
<dbReference type="SUPFAM" id="SSF81901">
    <property type="entry name" value="HCP-like"/>
    <property type="match status" value="1"/>
</dbReference>
<comment type="caution">
    <text evidence="2">The sequence shown here is derived from an EMBL/GenBank/DDBJ whole genome shotgun (WGS) entry which is preliminary data.</text>
</comment>
<dbReference type="InterPro" id="IPR006597">
    <property type="entry name" value="Sel1-like"/>
</dbReference>
<keyword evidence="1" id="KW-0732">Signal</keyword>
<organism evidence="2 3">
    <name type="scientific">Candidatus Thiodiazotropha taylori</name>
    <dbReference type="NCBI Taxonomy" id="2792791"/>
    <lineage>
        <taxon>Bacteria</taxon>
        <taxon>Pseudomonadati</taxon>
        <taxon>Pseudomonadota</taxon>
        <taxon>Gammaproteobacteria</taxon>
        <taxon>Chromatiales</taxon>
        <taxon>Sedimenticolaceae</taxon>
        <taxon>Candidatus Thiodiazotropha</taxon>
    </lineage>
</organism>
<dbReference type="InterPro" id="IPR050767">
    <property type="entry name" value="Sel1_AlgK"/>
</dbReference>
<dbReference type="Proteomes" id="UP000886667">
    <property type="component" value="Unassembled WGS sequence"/>
</dbReference>
<reference evidence="2" key="1">
    <citation type="journal article" date="2021" name="Proc. Natl. Acad. Sci. U.S.A.">
        <title>Global biogeography of chemosynthetic symbionts reveals both localized and globally distributed symbiont groups. .</title>
        <authorList>
            <person name="Osvatic J.T."/>
            <person name="Wilkins L.G.E."/>
            <person name="Leibrecht L."/>
            <person name="Leray M."/>
            <person name="Zauner S."/>
            <person name="Polzin J."/>
            <person name="Camacho Y."/>
            <person name="Gros O."/>
            <person name="van Gils J.A."/>
            <person name="Eisen J.A."/>
            <person name="Petersen J.M."/>
            <person name="Yuen B."/>
        </authorList>
    </citation>
    <scope>NUCLEOTIDE SEQUENCE</scope>
    <source>
        <strain evidence="2">MAGclacostrist064TRANS</strain>
    </source>
</reference>
<evidence type="ECO:0000256" key="1">
    <source>
        <dbReference type="SAM" id="SignalP"/>
    </source>
</evidence>
<evidence type="ECO:0000313" key="2">
    <source>
        <dbReference type="EMBL" id="MCG7947145.1"/>
    </source>
</evidence>
<dbReference type="PANTHER" id="PTHR11102:SF160">
    <property type="entry name" value="ERAD-ASSOCIATED E3 UBIQUITIN-PROTEIN LIGASE COMPONENT HRD3"/>
    <property type="match status" value="1"/>
</dbReference>
<dbReference type="Pfam" id="PF08238">
    <property type="entry name" value="Sel1"/>
    <property type="match status" value="4"/>
</dbReference>
<proteinExistence type="predicted"/>
<accession>A0A9E4KFH7</accession>